<name>A0A7V9A778_9BACT</name>
<dbReference type="EMBL" id="JABRWO010000005">
    <property type="protein sequence ID" value="MBA2115087.1"/>
    <property type="molecule type" value="Genomic_DNA"/>
</dbReference>
<proteinExistence type="predicted"/>
<keyword evidence="2" id="KW-1185">Reference proteome</keyword>
<sequence length="99" mass="10976">MKPPHALNTAVIVCGHVAHEGLPILCALLGDPDDPDSEEDTSWQFLCDTGQDEAIEYAQVWALSNVLKREPTLRPWMNVPVGTRLVRESATAPWRIAED</sequence>
<organism evidence="1 2">
    <name type="scientific">Bremerella alba</name>
    <dbReference type="NCBI Taxonomy" id="980252"/>
    <lineage>
        <taxon>Bacteria</taxon>
        <taxon>Pseudomonadati</taxon>
        <taxon>Planctomycetota</taxon>
        <taxon>Planctomycetia</taxon>
        <taxon>Pirellulales</taxon>
        <taxon>Pirellulaceae</taxon>
        <taxon>Bremerella</taxon>
    </lineage>
</organism>
<dbReference type="RefSeq" id="WP_207396531.1">
    <property type="nucleotide sequence ID" value="NZ_JABRWO010000005.1"/>
</dbReference>
<gene>
    <name evidence="1" type="ORF">HOV93_22590</name>
</gene>
<dbReference type="AlphaFoldDB" id="A0A7V9A778"/>
<dbReference type="Proteomes" id="UP000551616">
    <property type="component" value="Unassembled WGS sequence"/>
</dbReference>
<accession>A0A7V9A778</accession>
<evidence type="ECO:0000313" key="2">
    <source>
        <dbReference type="Proteomes" id="UP000551616"/>
    </source>
</evidence>
<evidence type="ECO:0000313" key="1">
    <source>
        <dbReference type="EMBL" id="MBA2115087.1"/>
    </source>
</evidence>
<reference evidence="1 2" key="1">
    <citation type="submission" date="2020-05" db="EMBL/GenBank/DDBJ databases">
        <title>Bremerella alba sp. nov., a novel planctomycete isolated from the surface of the macroalga Fucus spiralis.</title>
        <authorList>
            <person name="Godinho O."/>
            <person name="Botelho R."/>
            <person name="Albuquerque L."/>
            <person name="Wiegand S."/>
            <person name="Da Costa M.S."/>
            <person name="Lobo-Da-Cunha A."/>
            <person name="Jogler C."/>
            <person name="Lage O.M."/>
        </authorList>
    </citation>
    <scope>NUCLEOTIDE SEQUENCE [LARGE SCALE GENOMIC DNA]</scope>
    <source>
        <strain evidence="1 2">FF15</strain>
    </source>
</reference>
<comment type="caution">
    <text evidence="1">The sequence shown here is derived from an EMBL/GenBank/DDBJ whole genome shotgun (WGS) entry which is preliminary data.</text>
</comment>
<protein>
    <submittedName>
        <fullName evidence="1">Uncharacterized protein</fullName>
    </submittedName>
</protein>